<proteinExistence type="predicted"/>
<reference evidence="3 4" key="1">
    <citation type="journal article" date="2020" name="ISME J.">
        <title>Uncovering the hidden diversity of litter-decomposition mechanisms in mushroom-forming fungi.</title>
        <authorList>
            <person name="Floudas D."/>
            <person name="Bentzer J."/>
            <person name="Ahren D."/>
            <person name="Johansson T."/>
            <person name="Persson P."/>
            <person name="Tunlid A."/>
        </authorList>
    </citation>
    <scope>NUCLEOTIDE SEQUENCE [LARGE SCALE GENOMIC DNA]</scope>
    <source>
        <strain evidence="3 4">CBS 101986</strain>
    </source>
</reference>
<evidence type="ECO:0000256" key="1">
    <source>
        <dbReference type="SAM" id="Phobius"/>
    </source>
</evidence>
<accession>A0A8H5FAD2</accession>
<evidence type="ECO:0000259" key="2">
    <source>
        <dbReference type="Pfam" id="PF20152"/>
    </source>
</evidence>
<feature type="domain" description="DUF6534" evidence="2">
    <location>
        <begin position="100"/>
        <end position="166"/>
    </location>
</feature>
<dbReference type="PANTHER" id="PTHR40465">
    <property type="entry name" value="CHROMOSOME 1, WHOLE GENOME SHOTGUN SEQUENCE"/>
    <property type="match status" value="1"/>
</dbReference>
<keyword evidence="4" id="KW-1185">Reference proteome</keyword>
<keyword evidence="1" id="KW-0472">Membrane</keyword>
<evidence type="ECO:0000313" key="3">
    <source>
        <dbReference type="EMBL" id="KAF5329594.1"/>
    </source>
</evidence>
<feature type="transmembrane region" description="Helical" evidence="1">
    <location>
        <begin position="59"/>
        <end position="79"/>
    </location>
</feature>
<keyword evidence="1" id="KW-0812">Transmembrane</keyword>
<dbReference type="Proteomes" id="UP000567179">
    <property type="component" value="Unassembled WGS sequence"/>
</dbReference>
<protein>
    <recommendedName>
        <fullName evidence="2">DUF6534 domain-containing protein</fullName>
    </recommendedName>
</protein>
<feature type="transmembrane region" description="Helical" evidence="1">
    <location>
        <begin position="30"/>
        <end position="47"/>
    </location>
</feature>
<keyword evidence="1" id="KW-1133">Transmembrane helix</keyword>
<dbReference type="AlphaFoldDB" id="A0A8H5FAD2"/>
<dbReference type="InterPro" id="IPR045339">
    <property type="entry name" value="DUF6534"/>
</dbReference>
<dbReference type="OrthoDB" id="2953893at2759"/>
<dbReference type="PANTHER" id="PTHR40465:SF1">
    <property type="entry name" value="DUF6534 DOMAIN-CONTAINING PROTEIN"/>
    <property type="match status" value="1"/>
</dbReference>
<gene>
    <name evidence="3" type="ORF">D9619_009420</name>
</gene>
<evidence type="ECO:0000313" key="4">
    <source>
        <dbReference type="Proteomes" id="UP000567179"/>
    </source>
</evidence>
<dbReference type="EMBL" id="JAACJJ010000002">
    <property type="protein sequence ID" value="KAF5329594.1"/>
    <property type="molecule type" value="Genomic_DNA"/>
</dbReference>
<sequence>MNGADMYFWFATGFSNISHMNNVNITSADVPIISGLIASVVQLFFAYRIYTLRRGYWKICCLIIITSLFQLAGAIGNGIRSFKVQEFSEFHDNIIFPQSMHFFVARRENTTQGNRILKNLVRLIVETNTLTAGMALVSYICYAALPDSPVFTCTYSNTLLVTFNNRIVLRKAFSSRPSIPLDPSQLQGPFAHKANDTTYYVDSSFASSSSQDTYELGIGAGKV</sequence>
<name>A0A8H5FAD2_9AGAR</name>
<organism evidence="3 4">
    <name type="scientific">Psilocybe cf. subviscida</name>
    <dbReference type="NCBI Taxonomy" id="2480587"/>
    <lineage>
        <taxon>Eukaryota</taxon>
        <taxon>Fungi</taxon>
        <taxon>Dikarya</taxon>
        <taxon>Basidiomycota</taxon>
        <taxon>Agaricomycotina</taxon>
        <taxon>Agaricomycetes</taxon>
        <taxon>Agaricomycetidae</taxon>
        <taxon>Agaricales</taxon>
        <taxon>Agaricineae</taxon>
        <taxon>Strophariaceae</taxon>
        <taxon>Psilocybe</taxon>
    </lineage>
</organism>
<comment type="caution">
    <text evidence="3">The sequence shown here is derived from an EMBL/GenBank/DDBJ whole genome shotgun (WGS) entry which is preliminary data.</text>
</comment>
<dbReference type="Pfam" id="PF20152">
    <property type="entry name" value="DUF6534"/>
    <property type="match status" value="1"/>
</dbReference>